<protein>
    <recommendedName>
        <fullName evidence="12">Reverse transcriptase</fullName>
    </recommendedName>
</protein>
<evidence type="ECO:0000256" key="4">
    <source>
        <dbReference type="ARBA" id="ARBA00022759"/>
    </source>
</evidence>
<dbReference type="CDD" id="cd01647">
    <property type="entry name" value="RT_LTR"/>
    <property type="match status" value="1"/>
</dbReference>
<dbReference type="PROSITE" id="PS50158">
    <property type="entry name" value="ZF_CCHC"/>
    <property type="match status" value="1"/>
</dbReference>
<dbReference type="InterPro" id="IPR036875">
    <property type="entry name" value="Znf_CCHC_sf"/>
</dbReference>
<dbReference type="InterPro" id="IPR000477">
    <property type="entry name" value="RT_dom"/>
</dbReference>
<keyword evidence="5" id="KW-0863">Zinc-finger</keyword>
<reference evidence="10 11" key="1">
    <citation type="submission" date="2022-01" db="EMBL/GenBank/DDBJ databases">
        <title>A chromosomal length assembly of Cordylochernes scorpioides.</title>
        <authorList>
            <person name="Zeh D."/>
            <person name="Zeh J."/>
        </authorList>
    </citation>
    <scope>NUCLEOTIDE SEQUENCE [LARGE SCALE GENOMIC DNA]</scope>
    <source>
        <strain evidence="10">IN4F17</strain>
        <tissue evidence="10">Whole Body</tissue>
    </source>
</reference>
<feature type="domain" description="Reverse transcriptase" evidence="9">
    <location>
        <begin position="1061"/>
        <end position="1240"/>
    </location>
</feature>
<dbReference type="SUPFAM" id="SSF57756">
    <property type="entry name" value="Retrovirus zinc finger-like domains"/>
    <property type="match status" value="1"/>
</dbReference>
<evidence type="ECO:0000256" key="7">
    <source>
        <dbReference type="SAM" id="MobiDB-lite"/>
    </source>
</evidence>
<dbReference type="Proteomes" id="UP001235939">
    <property type="component" value="Chromosome 01"/>
</dbReference>
<keyword evidence="4" id="KW-0255">Endonuclease</keyword>
<dbReference type="CDD" id="cd00303">
    <property type="entry name" value="retropepsin_like"/>
    <property type="match status" value="1"/>
</dbReference>
<dbReference type="EMBL" id="CP092863">
    <property type="protein sequence ID" value="UYV60791.1"/>
    <property type="molecule type" value="Genomic_DNA"/>
</dbReference>
<dbReference type="Gene3D" id="2.40.70.10">
    <property type="entry name" value="Acid Proteases"/>
    <property type="match status" value="1"/>
</dbReference>
<evidence type="ECO:0000256" key="2">
    <source>
        <dbReference type="ARBA" id="ARBA00022695"/>
    </source>
</evidence>
<keyword evidence="5" id="KW-0479">Metal-binding</keyword>
<evidence type="ECO:0000256" key="1">
    <source>
        <dbReference type="ARBA" id="ARBA00022679"/>
    </source>
</evidence>
<dbReference type="PROSITE" id="PS50878">
    <property type="entry name" value="RT_POL"/>
    <property type="match status" value="1"/>
</dbReference>
<keyword evidence="6" id="KW-0175">Coiled coil</keyword>
<name>A0ABY6JW02_9ARAC</name>
<keyword evidence="4" id="KW-0378">Hydrolase</keyword>
<keyword evidence="5" id="KW-0862">Zinc</keyword>
<evidence type="ECO:0000313" key="11">
    <source>
        <dbReference type="Proteomes" id="UP001235939"/>
    </source>
</evidence>
<evidence type="ECO:0000256" key="3">
    <source>
        <dbReference type="ARBA" id="ARBA00022722"/>
    </source>
</evidence>
<keyword evidence="2" id="KW-0548">Nucleotidyltransferase</keyword>
<evidence type="ECO:0000259" key="8">
    <source>
        <dbReference type="PROSITE" id="PS50158"/>
    </source>
</evidence>
<keyword evidence="3" id="KW-0540">Nuclease</keyword>
<keyword evidence="1" id="KW-0808">Transferase</keyword>
<dbReference type="SUPFAM" id="SSF50630">
    <property type="entry name" value="Acid proteases"/>
    <property type="match status" value="1"/>
</dbReference>
<evidence type="ECO:0000259" key="9">
    <source>
        <dbReference type="PROSITE" id="PS50878"/>
    </source>
</evidence>
<accession>A0ABY6JW02</accession>
<dbReference type="InterPro" id="IPR043128">
    <property type="entry name" value="Rev_trsase/Diguanyl_cyclase"/>
</dbReference>
<dbReference type="InterPro" id="IPR001878">
    <property type="entry name" value="Znf_CCHC"/>
</dbReference>
<feature type="region of interest" description="Disordered" evidence="7">
    <location>
        <begin position="596"/>
        <end position="628"/>
    </location>
</feature>
<keyword evidence="11" id="KW-1185">Reference proteome</keyword>
<dbReference type="Gene3D" id="3.10.10.10">
    <property type="entry name" value="HIV Type 1 Reverse Transcriptase, subunit A, domain 1"/>
    <property type="match status" value="1"/>
</dbReference>
<organism evidence="10 11">
    <name type="scientific">Cordylochernes scorpioides</name>
    <dbReference type="NCBI Taxonomy" id="51811"/>
    <lineage>
        <taxon>Eukaryota</taxon>
        <taxon>Metazoa</taxon>
        <taxon>Ecdysozoa</taxon>
        <taxon>Arthropoda</taxon>
        <taxon>Chelicerata</taxon>
        <taxon>Arachnida</taxon>
        <taxon>Pseudoscorpiones</taxon>
        <taxon>Cheliferoidea</taxon>
        <taxon>Chernetidae</taxon>
        <taxon>Cordylochernes</taxon>
    </lineage>
</organism>
<dbReference type="PANTHER" id="PTHR37984:SF5">
    <property type="entry name" value="PROTEIN NYNRIN-LIKE"/>
    <property type="match status" value="1"/>
</dbReference>
<dbReference type="Gene3D" id="3.30.70.270">
    <property type="match status" value="2"/>
</dbReference>
<proteinExistence type="predicted"/>
<dbReference type="Pfam" id="PF08284">
    <property type="entry name" value="RVP_2"/>
    <property type="match status" value="1"/>
</dbReference>
<evidence type="ECO:0000313" key="10">
    <source>
        <dbReference type="EMBL" id="UYV60791.1"/>
    </source>
</evidence>
<dbReference type="SUPFAM" id="SSF56672">
    <property type="entry name" value="DNA/RNA polymerases"/>
    <property type="match status" value="1"/>
</dbReference>
<feature type="compositionally biased region" description="Basic and acidic residues" evidence="7">
    <location>
        <begin position="611"/>
        <end position="628"/>
    </location>
</feature>
<evidence type="ECO:0000256" key="5">
    <source>
        <dbReference type="PROSITE-ProRule" id="PRU00047"/>
    </source>
</evidence>
<dbReference type="PANTHER" id="PTHR37984">
    <property type="entry name" value="PROTEIN CBG26694"/>
    <property type="match status" value="1"/>
</dbReference>
<dbReference type="Pfam" id="PF00078">
    <property type="entry name" value="RVT_1"/>
    <property type="match status" value="1"/>
</dbReference>
<feature type="coiled-coil region" evidence="6">
    <location>
        <begin position="47"/>
        <end position="138"/>
    </location>
</feature>
<dbReference type="InterPro" id="IPR043502">
    <property type="entry name" value="DNA/RNA_pol_sf"/>
</dbReference>
<dbReference type="InterPro" id="IPR021109">
    <property type="entry name" value="Peptidase_aspartic_dom_sf"/>
</dbReference>
<evidence type="ECO:0000256" key="6">
    <source>
        <dbReference type="SAM" id="Coils"/>
    </source>
</evidence>
<sequence>MLLILAGIEQNPGPKMSKQTTLETSLDRDKDIKDLINALTKRLDSWGERLESRLSAIDDRVENINQRLQQLEESSAVTKAALSQNSKKIKDLEDQLEHLDAKSRERNLIFYGIEQDNNEDCRERIRKVIEENMQTTEKINITRCHRLSRKPGAPILIEVPEQNDRLTLFKAALNLRGTKISLSKDYSMKMREQRRVLNVKRRELVEKGTLAKLRDDKLLINGIAYKEMLTKDDIIGMVQEAEVEMDEEDDRHEITLSSKSNLRASISTCGNPITHPLPRLPSTFHLGITTEPVKVDRMTEDSSMQRMTEVRYDYVADALTNMKPHCEDLRKPSSPLSTDPTQQAAFFQTTISRDNSSQHQPFQENRTPTTLQNRTTSPALERAMVTIAHQDNVLQPTNKLSFISPLQPHHMVESSVGPAPQAANINIGYGETPCFNPEEEDIEDHVEEFKTWLTASKVPKGDWTKALVRRLPLDGREFIKCRFDPSAALEDVLEALKLCYPRNDGRARSRGNELKKTRRPQSTEDTGRYLMNLITAHATAGEFSPFDSSKEALWALAPKDCLLLAASWSTTRNPEEADFLQAAKFLDKADKWNKERKEAGTTTSWETTTRTAEEWEQKQGRNPRTEAPTEKARRFMLPDGTPRCFTCYQTGHKHWDCPKRRPRGKYNFTSNPVVEVSNSVESVPRVFSEVTGNTNRIIFRVKGQPGVNEKQTLNKVPLEKSTLEIGGTAVEKFRWTGMTNFCLITHINETHVGKLIFDSGANVSCIDERIANALGCTRMLSKLLIRGISGSVVSNTCTYLEVNIDGFDICGRFTIIPGNGEKIIFGVDILTNYHCKIMFRDESVKLYRPKIGTDDHVVELNEERELERLGTITNDRKNPKQKYCILNNLEIAPRCKTRVKLKGPTVMAGILEPHPDCVRRTGLLIPSVHVSETVSEIFIDVINTRNEPVRLVANSCLLRSGGEIANVSFLSEQVGYSTTATCKYEPQKFDINPELSDSEKIDVLDVLYRYRELFSEEWNKAADIEPYHIKLKANTEPIRQKAYRRSPKERDIIEEQVKEMCEKGVIRKSTSPWASPVVLVKKSDGSYRFCVDYRKVNNVTEKFSYPLPDITDCLDRLAGMKYFSHTNFVSGYWQCPLDETSKPITAFTTGNGLYEFQVLPFGLTGAPGHFERIMDTLLAELKWSECMVYLDDVIVYGRDIREHNERLTNVLECFRGAGLSLKPSKCRFAYQKLPILGHVVSENGVEPATDKIEAVKEFPIPKNVKQVRSFLGLCGYYRRFIKNFSKISKPLTCLTEKDKRFVIGPAEIEAFETLKKKLTEEPILAHFNPDARI</sequence>
<dbReference type="InterPro" id="IPR050951">
    <property type="entry name" value="Retrovirus_Pol_polyprotein"/>
</dbReference>
<feature type="domain" description="CCHC-type" evidence="8">
    <location>
        <begin position="643"/>
        <end position="659"/>
    </location>
</feature>
<gene>
    <name evidence="10" type="ORF">LAZ67_1002346</name>
</gene>
<feature type="compositionally biased region" description="Low complexity" evidence="7">
    <location>
        <begin position="600"/>
        <end position="610"/>
    </location>
</feature>
<evidence type="ECO:0008006" key="12">
    <source>
        <dbReference type="Google" id="ProtNLM"/>
    </source>
</evidence>